<evidence type="ECO:0000313" key="4">
    <source>
        <dbReference type="Proteomes" id="UP001265746"/>
    </source>
</evidence>
<feature type="domain" description="DUF6536" evidence="2">
    <location>
        <begin position="40"/>
        <end position="189"/>
    </location>
</feature>
<dbReference type="PANTHER" id="PTHR35395:SF1">
    <property type="entry name" value="DUF6536 DOMAIN-CONTAINING PROTEIN"/>
    <property type="match status" value="1"/>
</dbReference>
<feature type="transmembrane region" description="Helical" evidence="1">
    <location>
        <begin position="628"/>
        <end position="650"/>
    </location>
</feature>
<sequence>MARRFDTFRASTISRSTTSLSTSVNASWKQGQNWVSKRSRSLVSQIILVSIVLIINLSLTIYANFKYPSTEAVGLLYKGNCDNVRKLNLWLHLLISALSTLMLSASNFCMQIQSAPTRADIDAAHEKGIWMDIGLHSPRNFIYIQGWKRVSWVILGITSLPINMLYNSAVFQSSSSFDYTVAVVKDSFFNDTTWSISAAEERARTDWSFVNDSRINPPNNYTKVIADMREDATDARAPYMRLNVSACFDYYSHYFTPQGNGFLFVKNQSIQYPPSDSLLLYVSVIPRRDDWAKNLWAFGNGTFPKHAKITTSRPPPVKKWLVGKPAYEVDHCLVQQPPWSEKRCQLEYSPWILWACCLSNLIKLLVMISIWFASRRSAAEKGGRRSMSGIEQPLCTLGDAIASFMRKPDHTTEGMSTTTMNDFQAPVMSRHFGPRNKQSPHLRGPRPWYPGPKQWRHAVSLERWLCLGVLTALLILPLASLKLRHISTSVSSFWSMGLGELRDYTFIYICYPRDDPWGLISNVLLANIPQLVASIFYLSYNGMLTMFLVQFEFSSMYKTRKSLRVSEPAGTQRSSYPISLPFRYGIPLSISSGVMSWLLSQSLFLARITALHPDGTSDRVNSFSSTGYSPIAIFFALLLATVQVVAVLALSLRKYTEPMSLVSTNSRAISAACHVLPEEVKDSYLLPIRWAVVEVDEFAVRHCAFTTKPDSEIHDLEPGRLYR</sequence>
<feature type="transmembrane region" description="Helical" evidence="1">
    <location>
        <begin position="149"/>
        <end position="166"/>
    </location>
</feature>
<evidence type="ECO:0000313" key="3">
    <source>
        <dbReference type="EMBL" id="KAK2601280.1"/>
    </source>
</evidence>
<reference evidence="3" key="1">
    <citation type="submission" date="2023-06" db="EMBL/GenBank/DDBJ databases">
        <authorList>
            <person name="Noh H."/>
        </authorList>
    </citation>
    <scope>NUCLEOTIDE SEQUENCE</scope>
    <source>
        <strain evidence="3">DUCC20226</strain>
    </source>
</reference>
<dbReference type="Proteomes" id="UP001265746">
    <property type="component" value="Unassembled WGS sequence"/>
</dbReference>
<dbReference type="Pfam" id="PF20163">
    <property type="entry name" value="DUF6536"/>
    <property type="match status" value="1"/>
</dbReference>
<feature type="transmembrane region" description="Helical" evidence="1">
    <location>
        <begin position="531"/>
        <end position="551"/>
    </location>
</feature>
<keyword evidence="4" id="KW-1185">Reference proteome</keyword>
<feature type="transmembrane region" description="Helical" evidence="1">
    <location>
        <begin position="464"/>
        <end position="483"/>
    </location>
</feature>
<comment type="caution">
    <text evidence="3">The sequence shown here is derived from an EMBL/GenBank/DDBJ whole genome shotgun (WGS) entry which is preliminary data.</text>
</comment>
<name>A0AAD9S7U7_PHOAM</name>
<keyword evidence="1" id="KW-0472">Membrane</keyword>
<evidence type="ECO:0000256" key="1">
    <source>
        <dbReference type="SAM" id="Phobius"/>
    </source>
</evidence>
<proteinExistence type="predicted"/>
<keyword evidence="1" id="KW-0812">Transmembrane</keyword>
<keyword evidence="1" id="KW-1133">Transmembrane helix</keyword>
<accession>A0AAD9S7U7</accession>
<dbReference type="InterPro" id="IPR046623">
    <property type="entry name" value="DUF6536"/>
</dbReference>
<dbReference type="PANTHER" id="PTHR35395">
    <property type="entry name" value="DUF6536 DOMAIN-CONTAINING PROTEIN"/>
    <property type="match status" value="1"/>
</dbReference>
<feature type="transmembrane region" description="Helical" evidence="1">
    <location>
        <begin position="46"/>
        <end position="65"/>
    </location>
</feature>
<evidence type="ECO:0000259" key="2">
    <source>
        <dbReference type="Pfam" id="PF20163"/>
    </source>
</evidence>
<dbReference type="EMBL" id="JAUJFL010000006">
    <property type="protein sequence ID" value="KAK2601280.1"/>
    <property type="molecule type" value="Genomic_DNA"/>
</dbReference>
<dbReference type="AlphaFoldDB" id="A0AAD9S7U7"/>
<protein>
    <recommendedName>
        <fullName evidence="2">DUF6536 domain-containing protein</fullName>
    </recommendedName>
</protein>
<gene>
    <name evidence="3" type="ORF">N8I77_010743</name>
</gene>
<organism evidence="3 4">
    <name type="scientific">Phomopsis amygdali</name>
    <name type="common">Fusicoccum amygdali</name>
    <dbReference type="NCBI Taxonomy" id="1214568"/>
    <lineage>
        <taxon>Eukaryota</taxon>
        <taxon>Fungi</taxon>
        <taxon>Dikarya</taxon>
        <taxon>Ascomycota</taxon>
        <taxon>Pezizomycotina</taxon>
        <taxon>Sordariomycetes</taxon>
        <taxon>Sordariomycetidae</taxon>
        <taxon>Diaporthales</taxon>
        <taxon>Diaporthaceae</taxon>
        <taxon>Diaporthe</taxon>
    </lineage>
</organism>
<feature type="transmembrane region" description="Helical" evidence="1">
    <location>
        <begin position="584"/>
        <end position="608"/>
    </location>
</feature>
<feature type="transmembrane region" description="Helical" evidence="1">
    <location>
        <begin position="351"/>
        <end position="374"/>
    </location>
</feature>
<feature type="transmembrane region" description="Helical" evidence="1">
    <location>
        <begin position="89"/>
        <end position="109"/>
    </location>
</feature>